<dbReference type="SUPFAM" id="SSF140860">
    <property type="entry name" value="Pseudo ankyrin repeat-like"/>
    <property type="match status" value="1"/>
</dbReference>
<dbReference type="InParanoid" id="A0A1Y1Z9Y1"/>
<sequence length="60" mass="6596">MALSLSANRGHLEVVQKLLELGVKPDSNAVRYAVKKRHWAVAKLLTDNGAVPDMETLNLL</sequence>
<name>A0A1Y1Z9Y1_9FUNG</name>
<organism evidence="1 2">
    <name type="scientific">Basidiobolus meristosporus CBS 931.73</name>
    <dbReference type="NCBI Taxonomy" id="1314790"/>
    <lineage>
        <taxon>Eukaryota</taxon>
        <taxon>Fungi</taxon>
        <taxon>Fungi incertae sedis</taxon>
        <taxon>Zoopagomycota</taxon>
        <taxon>Entomophthoromycotina</taxon>
        <taxon>Basidiobolomycetes</taxon>
        <taxon>Basidiobolales</taxon>
        <taxon>Basidiobolaceae</taxon>
        <taxon>Basidiobolus</taxon>
    </lineage>
</organism>
<evidence type="ECO:0000313" key="1">
    <source>
        <dbReference type="EMBL" id="ORY07069.1"/>
    </source>
</evidence>
<dbReference type="Gene3D" id="1.25.40.20">
    <property type="entry name" value="Ankyrin repeat-containing domain"/>
    <property type="match status" value="1"/>
</dbReference>
<keyword evidence="2" id="KW-1185">Reference proteome</keyword>
<comment type="caution">
    <text evidence="1">The sequence shown here is derived from an EMBL/GenBank/DDBJ whole genome shotgun (WGS) entry which is preliminary data.</text>
</comment>
<evidence type="ECO:0000313" key="2">
    <source>
        <dbReference type="Proteomes" id="UP000193498"/>
    </source>
</evidence>
<dbReference type="OrthoDB" id="4772757at2759"/>
<accession>A0A1Y1Z9Y1</accession>
<reference evidence="1 2" key="1">
    <citation type="submission" date="2016-07" db="EMBL/GenBank/DDBJ databases">
        <title>Pervasive Adenine N6-methylation of Active Genes in Fungi.</title>
        <authorList>
            <consortium name="DOE Joint Genome Institute"/>
            <person name="Mondo S.J."/>
            <person name="Dannebaum R.O."/>
            <person name="Kuo R.C."/>
            <person name="Labutti K."/>
            <person name="Haridas S."/>
            <person name="Kuo A."/>
            <person name="Salamov A."/>
            <person name="Ahrendt S.R."/>
            <person name="Lipzen A."/>
            <person name="Sullivan W."/>
            <person name="Andreopoulos W.B."/>
            <person name="Clum A."/>
            <person name="Lindquist E."/>
            <person name="Daum C."/>
            <person name="Ramamoorthy G.K."/>
            <person name="Gryganskyi A."/>
            <person name="Culley D."/>
            <person name="Magnuson J.K."/>
            <person name="James T.Y."/>
            <person name="O'Malley M.A."/>
            <person name="Stajich J.E."/>
            <person name="Spatafora J.W."/>
            <person name="Visel A."/>
            <person name="Grigoriev I.V."/>
        </authorList>
    </citation>
    <scope>NUCLEOTIDE SEQUENCE [LARGE SCALE GENOMIC DNA]</scope>
    <source>
        <strain evidence="1 2">CBS 931.73</strain>
    </source>
</reference>
<dbReference type="InterPro" id="IPR002110">
    <property type="entry name" value="Ankyrin_rpt"/>
</dbReference>
<dbReference type="Proteomes" id="UP000193498">
    <property type="component" value="Unassembled WGS sequence"/>
</dbReference>
<dbReference type="EMBL" id="MCFE01000011">
    <property type="protein sequence ID" value="ORY07069.1"/>
    <property type="molecule type" value="Genomic_DNA"/>
</dbReference>
<protein>
    <recommendedName>
        <fullName evidence="3">Ankyrin</fullName>
    </recommendedName>
</protein>
<evidence type="ECO:0008006" key="3">
    <source>
        <dbReference type="Google" id="ProtNLM"/>
    </source>
</evidence>
<dbReference type="InterPro" id="IPR036770">
    <property type="entry name" value="Ankyrin_rpt-contain_sf"/>
</dbReference>
<dbReference type="AlphaFoldDB" id="A0A1Y1Z9Y1"/>
<dbReference type="Pfam" id="PF00023">
    <property type="entry name" value="Ank"/>
    <property type="match status" value="1"/>
</dbReference>
<proteinExistence type="predicted"/>
<gene>
    <name evidence="1" type="ORF">K493DRAFT_310320</name>
</gene>